<organism evidence="6 7">
    <name type="scientific">Mollisia scopiformis</name>
    <name type="common">Conifer needle endophyte fungus</name>
    <name type="synonym">Phialocephala scopiformis</name>
    <dbReference type="NCBI Taxonomy" id="149040"/>
    <lineage>
        <taxon>Eukaryota</taxon>
        <taxon>Fungi</taxon>
        <taxon>Dikarya</taxon>
        <taxon>Ascomycota</taxon>
        <taxon>Pezizomycotina</taxon>
        <taxon>Leotiomycetes</taxon>
        <taxon>Helotiales</taxon>
        <taxon>Mollisiaceae</taxon>
        <taxon>Mollisia</taxon>
    </lineage>
</organism>
<dbReference type="GO" id="GO:0019783">
    <property type="term" value="F:ubiquitin-like protein peptidase activity"/>
    <property type="evidence" value="ECO:0007669"/>
    <property type="project" value="UniProtKB-ARBA"/>
</dbReference>
<evidence type="ECO:0000256" key="3">
    <source>
        <dbReference type="ARBA" id="ARBA00022801"/>
    </source>
</evidence>
<dbReference type="Gene3D" id="3.40.395.10">
    <property type="entry name" value="Adenoviral Proteinase, Chain A"/>
    <property type="match status" value="1"/>
</dbReference>
<dbReference type="RefSeq" id="XP_018075178.1">
    <property type="nucleotide sequence ID" value="XM_018222300.1"/>
</dbReference>
<keyword evidence="3" id="KW-0378">Hydrolase</keyword>
<dbReference type="STRING" id="149040.A0A194XKW9"/>
<dbReference type="GeneID" id="28832026"/>
<evidence type="ECO:0000256" key="2">
    <source>
        <dbReference type="ARBA" id="ARBA00022670"/>
    </source>
</evidence>
<evidence type="ECO:0000256" key="4">
    <source>
        <dbReference type="SAM" id="MobiDB-lite"/>
    </source>
</evidence>
<feature type="region of interest" description="Disordered" evidence="4">
    <location>
        <begin position="206"/>
        <end position="265"/>
    </location>
</feature>
<evidence type="ECO:0000313" key="6">
    <source>
        <dbReference type="EMBL" id="KUJ20823.1"/>
    </source>
</evidence>
<dbReference type="GO" id="GO:0008234">
    <property type="term" value="F:cysteine-type peptidase activity"/>
    <property type="evidence" value="ECO:0007669"/>
    <property type="project" value="InterPro"/>
</dbReference>
<gene>
    <name evidence="6" type="ORF">LY89DRAFT_779519</name>
</gene>
<reference evidence="6 7" key="1">
    <citation type="submission" date="2015-10" db="EMBL/GenBank/DDBJ databases">
        <title>Full genome of DAOMC 229536 Phialocephala scopiformis, a fungal endophyte of spruce producing the potent anti-insectan compound rugulosin.</title>
        <authorList>
            <consortium name="DOE Joint Genome Institute"/>
            <person name="Walker A.K."/>
            <person name="Frasz S.L."/>
            <person name="Seifert K.A."/>
            <person name="Miller J.D."/>
            <person name="Mondo S.J."/>
            <person name="Labutti K."/>
            <person name="Lipzen A."/>
            <person name="Dockter R."/>
            <person name="Kennedy M."/>
            <person name="Grigoriev I.V."/>
            <person name="Spatafora J.W."/>
        </authorList>
    </citation>
    <scope>NUCLEOTIDE SEQUENCE [LARGE SCALE GENOMIC DNA]</scope>
    <source>
        <strain evidence="6 7">CBS 120377</strain>
    </source>
</reference>
<dbReference type="EMBL" id="KQ947409">
    <property type="protein sequence ID" value="KUJ20823.1"/>
    <property type="molecule type" value="Genomic_DNA"/>
</dbReference>
<dbReference type="KEGG" id="psco:LY89DRAFT_779519"/>
<evidence type="ECO:0000259" key="5">
    <source>
        <dbReference type="Pfam" id="PF02902"/>
    </source>
</evidence>
<proteinExistence type="inferred from homology"/>
<accession>A0A194XKW9</accession>
<name>A0A194XKW9_MOLSC</name>
<dbReference type="InterPro" id="IPR003653">
    <property type="entry name" value="Peptidase_C48_C"/>
</dbReference>
<protein>
    <recommendedName>
        <fullName evidence="5">Ubiquitin-like protease family profile domain-containing protein</fullName>
    </recommendedName>
</protein>
<keyword evidence="7" id="KW-1185">Reference proteome</keyword>
<dbReference type="AlphaFoldDB" id="A0A194XKW9"/>
<feature type="compositionally biased region" description="Basic and acidic residues" evidence="4">
    <location>
        <begin position="307"/>
        <end position="317"/>
    </location>
</feature>
<dbReference type="InterPro" id="IPR038765">
    <property type="entry name" value="Papain-like_cys_pep_sf"/>
</dbReference>
<evidence type="ECO:0000256" key="1">
    <source>
        <dbReference type="ARBA" id="ARBA00005234"/>
    </source>
</evidence>
<comment type="similarity">
    <text evidence="1">Belongs to the peptidase C48 family.</text>
</comment>
<evidence type="ECO:0000313" key="7">
    <source>
        <dbReference type="Proteomes" id="UP000070700"/>
    </source>
</evidence>
<feature type="region of interest" description="Disordered" evidence="4">
    <location>
        <begin position="302"/>
        <end position="345"/>
    </location>
</feature>
<dbReference type="SUPFAM" id="SSF54001">
    <property type="entry name" value="Cysteine proteinases"/>
    <property type="match status" value="1"/>
</dbReference>
<dbReference type="Proteomes" id="UP000070700">
    <property type="component" value="Unassembled WGS sequence"/>
</dbReference>
<dbReference type="GO" id="GO:0006508">
    <property type="term" value="P:proteolysis"/>
    <property type="evidence" value="ECO:0007669"/>
    <property type="project" value="UniProtKB-KW"/>
</dbReference>
<sequence length="384" mass="43362">MISQVDYDAICNPTAPATTQSEIRRVLDKIDCNGANFLNLDYLFIPYYEDTMNHFWLMGIAPKQKFCFLIDSCPFDHWDDPIQGMRDIIINQTLSLPGASLKTAWPLYGQWSQRTATDDGSPDAPQQSDSYNCGVFTVTNTFCLAFGYDILCYSQEDLPKLKRRRMTAELRNGGFGANNKFHYPLLDLPGNTYSLLDTSRKADQYYKDRNLSVPRSSGRTSSPPRPDLSYRPPPFLAPNFDPMDTADPDDDPQQMGFEPPVWDPTVKTRTQLKRIKKLDVPKNLDKYQETEILEALGSNQRCSALDPRSDPDTRSESSDDGTNDGCDSDTDDQSGPVTPRPIPTSNELFVAARKLLDGADCAAKTAYMKRLLEMDDRPWPPQFN</sequence>
<dbReference type="InParanoid" id="A0A194XKW9"/>
<feature type="compositionally biased region" description="Acidic residues" evidence="4">
    <location>
        <begin position="318"/>
        <end position="332"/>
    </location>
</feature>
<feature type="compositionally biased region" description="Pro residues" evidence="4">
    <location>
        <begin position="223"/>
        <end position="236"/>
    </location>
</feature>
<dbReference type="OrthoDB" id="1939479at2759"/>
<dbReference type="Pfam" id="PF02902">
    <property type="entry name" value="Peptidase_C48"/>
    <property type="match status" value="1"/>
</dbReference>
<feature type="domain" description="Ubiquitin-like protease family profile" evidence="5">
    <location>
        <begin position="31"/>
        <end position="149"/>
    </location>
</feature>
<keyword evidence="2" id="KW-0645">Protease</keyword>